<dbReference type="InterPro" id="IPR018485">
    <property type="entry name" value="FGGY_C"/>
</dbReference>
<dbReference type="RefSeq" id="WP_281893717.1">
    <property type="nucleotide sequence ID" value="NZ_BSDI01000007.1"/>
</dbReference>
<keyword evidence="6" id="KW-1015">Disulfide bond</keyword>
<gene>
    <name evidence="10" type="ORF">Pa4123_17630</name>
</gene>
<evidence type="ECO:0000313" key="10">
    <source>
        <dbReference type="EMBL" id="GLH96489.1"/>
    </source>
</evidence>
<evidence type="ECO:0000256" key="2">
    <source>
        <dbReference type="ARBA" id="ARBA00022679"/>
    </source>
</evidence>
<keyword evidence="2" id="KW-0808">Transferase</keyword>
<feature type="domain" description="Carbohydrate kinase FGGY C-terminal" evidence="9">
    <location>
        <begin position="254"/>
        <end position="444"/>
    </location>
</feature>
<dbReference type="PANTHER" id="PTHR10196:SF93">
    <property type="entry name" value="L-RHAMNULOKINASE"/>
    <property type="match status" value="1"/>
</dbReference>
<accession>A0ABQ5QQ35</accession>
<keyword evidence="11" id="KW-1185">Reference proteome</keyword>
<keyword evidence="5" id="KW-0067">ATP-binding</keyword>
<reference evidence="10" key="1">
    <citation type="submission" date="2022-12" db="EMBL/GenBank/DDBJ databases">
        <title>New Phytohabitans aurantiacus sp. RD004123 nov., an actinomycete isolated from soil.</title>
        <authorList>
            <person name="Triningsih D.W."/>
            <person name="Harunari E."/>
            <person name="Igarashi Y."/>
        </authorList>
    </citation>
    <scope>NUCLEOTIDE SEQUENCE</scope>
    <source>
        <strain evidence="10">RD004123</strain>
    </source>
</reference>
<evidence type="ECO:0000259" key="8">
    <source>
        <dbReference type="Pfam" id="PF00370"/>
    </source>
</evidence>
<name>A0ABQ5QQ35_9ACTN</name>
<comment type="similarity">
    <text evidence="1">Belongs to the FGGY kinase family.</text>
</comment>
<dbReference type="GO" id="GO:0016301">
    <property type="term" value="F:kinase activity"/>
    <property type="evidence" value="ECO:0007669"/>
    <property type="project" value="UniProtKB-KW"/>
</dbReference>
<dbReference type="PANTHER" id="PTHR10196">
    <property type="entry name" value="SUGAR KINASE"/>
    <property type="match status" value="1"/>
</dbReference>
<organism evidence="10 11">
    <name type="scientific">Phytohabitans aurantiacus</name>
    <dbReference type="NCBI Taxonomy" id="3016789"/>
    <lineage>
        <taxon>Bacteria</taxon>
        <taxon>Bacillati</taxon>
        <taxon>Actinomycetota</taxon>
        <taxon>Actinomycetes</taxon>
        <taxon>Micromonosporales</taxon>
        <taxon>Micromonosporaceae</taxon>
    </lineage>
</organism>
<protein>
    <submittedName>
        <fullName evidence="10">Carbohydrate kinase</fullName>
    </submittedName>
</protein>
<dbReference type="Pfam" id="PF00370">
    <property type="entry name" value="FGGY_N"/>
    <property type="match status" value="1"/>
</dbReference>
<evidence type="ECO:0000256" key="1">
    <source>
        <dbReference type="ARBA" id="ARBA00009156"/>
    </source>
</evidence>
<keyword evidence="3" id="KW-0547">Nucleotide-binding</keyword>
<proteinExistence type="inferred from homology"/>
<evidence type="ECO:0000256" key="6">
    <source>
        <dbReference type="ARBA" id="ARBA00023157"/>
    </source>
</evidence>
<dbReference type="Proteomes" id="UP001144280">
    <property type="component" value="Unassembled WGS sequence"/>
</dbReference>
<evidence type="ECO:0000313" key="11">
    <source>
        <dbReference type="Proteomes" id="UP001144280"/>
    </source>
</evidence>
<dbReference type="InterPro" id="IPR013449">
    <property type="entry name" value="Rhamnulokinase"/>
</dbReference>
<feature type="domain" description="Carbohydrate kinase FGGY N-terminal" evidence="8">
    <location>
        <begin position="3"/>
        <end position="243"/>
    </location>
</feature>
<dbReference type="InterPro" id="IPR018484">
    <property type="entry name" value="FGGY_N"/>
</dbReference>
<dbReference type="Pfam" id="PF02782">
    <property type="entry name" value="FGGY_C"/>
    <property type="match status" value="1"/>
</dbReference>
<keyword evidence="4 10" id="KW-0418">Kinase</keyword>
<evidence type="ECO:0000256" key="7">
    <source>
        <dbReference type="ARBA" id="ARBA00023308"/>
    </source>
</evidence>
<dbReference type="Gene3D" id="3.30.420.40">
    <property type="match status" value="2"/>
</dbReference>
<sequence length="492" mass="51390">MPVYLAVDLGAESGRVVRGTFDGERLTVDEAHRFANRPMALPDGLHWDVSTLFAELSAGLAAAVSGTAERAASAGIDAWGNDFALLGADDGLVCDPWHYRDRRTDGVTARVLARVGAAELYRTTGTPLLPINTATQLVAMEGSPLLDEADRFAMLPDLFAFWLTGEHVTDHTIASTSQLMDVTARTWSLGVIERLGVPARLFKGDVAPPGTPIGPIGAAGAAGAALAGVPVIAVAGHDTASAVAAIPAAAPFGYVSSGTWSLVGLELPEPVLTDEARAAGFSNEAGVAGTVRFLRNGIGLWLLQRCRAAWQRAAPASYGELTAAAARAPGFRALFDPDDPTFLWDGDMPARIAEACRAGAQPVPADPGAMVRSILDSLACKYRWTLERAEALSGRTAQVVHIVGGGAANAVLCQLTADVTGRPVLAGPVEATAVGNLLVQAWAAGELGSLPDLRAVVRRSMPPRLFEPCPDRDEAESAYGRFLALVESCDTN</sequence>
<evidence type="ECO:0000256" key="5">
    <source>
        <dbReference type="ARBA" id="ARBA00022840"/>
    </source>
</evidence>
<dbReference type="InterPro" id="IPR043129">
    <property type="entry name" value="ATPase_NBD"/>
</dbReference>
<evidence type="ECO:0000259" key="9">
    <source>
        <dbReference type="Pfam" id="PF02782"/>
    </source>
</evidence>
<dbReference type="EMBL" id="BSDI01000007">
    <property type="protein sequence ID" value="GLH96489.1"/>
    <property type="molecule type" value="Genomic_DNA"/>
</dbReference>
<comment type="caution">
    <text evidence="10">The sequence shown here is derived from an EMBL/GenBank/DDBJ whole genome shotgun (WGS) entry which is preliminary data.</text>
</comment>
<dbReference type="CDD" id="cd07771">
    <property type="entry name" value="ASKHA_NBD_FGGY_RhaB-like"/>
    <property type="match status" value="1"/>
</dbReference>
<evidence type="ECO:0000256" key="4">
    <source>
        <dbReference type="ARBA" id="ARBA00022777"/>
    </source>
</evidence>
<keyword evidence="7" id="KW-0684">Rhamnose metabolism</keyword>
<evidence type="ECO:0000256" key="3">
    <source>
        <dbReference type="ARBA" id="ARBA00022741"/>
    </source>
</evidence>
<dbReference type="SUPFAM" id="SSF53067">
    <property type="entry name" value="Actin-like ATPase domain"/>
    <property type="match status" value="2"/>
</dbReference>